<protein>
    <submittedName>
        <fullName evidence="1">Uncharacterized protein</fullName>
    </submittedName>
</protein>
<accession>A4JL14</accession>
<name>A4JL14_BURVG</name>
<sequence>MENVFPSIGRRSGRCQSGISMSHLKFDRSKRDDRFAKCTSIVFRDARAVKRGRDGARARGCASQRSAGNCAADRLKSSDVCRSRSAVCYDTMPSRNRCLNGGFGCAYRRPRWSAAWPAA</sequence>
<dbReference type="Proteomes" id="UP000002287">
    <property type="component" value="Chromosome 2"/>
</dbReference>
<gene>
    <name evidence="1" type="ordered locus">Bcep1808_3986</name>
</gene>
<dbReference type="EMBL" id="CP000615">
    <property type="protein sequence ID" value="ABO56967.1"/>
    <property type="molecule type" value="Genomic_DNA"/>
</dbReference>
<proteinExistence type="predicted"/>
<dbReference type="AlphaFoldDB" id="A4JL14"/>
<dbReference type="HOGENOM" id="CLU_2057004_0_0_4"/>
<evidence type="ECO:0000313" key="2">
    <source>
        <dbReference type="Proteomes" id="UP000002287"/>
    </source>
</evidence>
<dbReference type="KEGG" id="bvi:Bcep1808_3986"/>
<reference evidence="2" key="1">
    <citation type="submission" date="2007-03" db="EMBL/GenBank/DDBJ databases">
        <title>Complete sequence of chromosome 2 of Burkholderia vietnamiensis G4.</title>
        <authorList>
            <consortium name="US DOE Joint Genome Institute"/>
            <person name="Copeland A."/>
            <person name="Lucas S."/>
            <person name="Lapidus A."/>
            <person name="Barry K."/>
            <person name="Detter J.C."/>
            <person name="Glavina del Rio T."/>
            <person name="Hammon N."/>
            <person name="Israni S."/>
            <person name="Dalin E."/>
            <person name="Tice H."/>
            <person name="Pitluck S."/>
            <person name="Chain P."/>
            <person name="Malfatti S."/>
            <person name="Shin M."/>
            <person name="Vergez L."/>
            <person name="Schmutz J."/>
            <person name="Larimer F."/>
            <person name="Land M."/>
            <person name="Hauser L."/>
            <person name="Kyrpides N."/>
            <person name="Tiedje J."/>
            <person name="Richardson P."/>
        </authorList>
    </citation>
    <scope>NUCLEOTIDE SEQUENCE [LARGE SCALE GENOMIC DNA]</scope>
    <source>
        <strain evidence="2">G4 / LMG 22486</strain>
    </source>
</reference>
<evidence type="ECO:0000313" key="1">
    <source>
        <dbReference type="EMBL" id="ABO56967.1"/>
    </source>
</evidence>
<organism evidence="1 2">
    <name type="scientific">Burkholderia vietnamiensis (strain G4 / LMG 22486)</name>
    <name type="common">Burkholderia cepacia (strain R1808)</name>
    <dbReference type="NCBI Taxonomy" id="269482"/>
    <lineage>
        <taxon>Bacteria</taxon>
        <taxon>Pseudomonadati</taxon>
        <taxon>Pseudomonadota</taxon>
        <taxon>Betaproteobacteria</taxon>
        <taxon>Burkholderiales</taxon>
        <taxon>Burkholderiaceae</taxon>
        <taxon>Burkholderia</taxon>
        <taxon>Burkholderia cepacia complex</taxon>
    </lineage>
</organism>